<dbReference type="PROSITE" id="PS00107">
    <property type="entry name" value="PROTEIN_KINASE_ATP"/>
    <property type="match status" value="1"/>
</dbReference>
<dbReference type="InterPro" id="IPR008271">
    <property type="entry name" value="Ser/Thr_kinase_AS"/>
</dbReference>
<feature type="binding site" evidence="4">
    <location>
        <position position="618"/>
    </location>
    <ligand>
        <name>ATP</name>
        <dbReference type="ChEBI" id="CHEBI:30616"/>
    </ligand>
</feature>
<feature type="region of interest" description="Disordered" evidence="6">
    <location>
        <begin position="1260"/>
        <end position="1284"/>
    </location>
</feature>
<evidence type="ECO:0000256" key="7">
    <source>
        <dbReference type="SAM" id="Phobius"/>
    </source>
</evidence>
<feature type="chain" id="PRO_5046777433" description="Protein kinase domain-containing protein" evidence="8">
    <location>
        <begin position="38"/>
        <end position="1334"/>
    </location>
</feature>
<evidence type="ECO:0000256" key="2">
    <source>
        <dbReference type="ARBA" id="ARBA00022741"/>
    </source>
</evidence>
<keyword evidence="11" id="KW-1185">Reference proteome</keyword>
<protein>
    <recommendedName>
        <fullName evidence="9">Protein kinase domain-containing protein</fullName>
    </recommendedName>
</protein>
<organism evidence="10 11">
    <name type="scientific">Tetraparma gracilis</name>
    <dbReference type="NCBI Taxonomy" id="2962635"/>
    <lineage>
        <taxon>Eukaryota</taxon>
        <taxon>Sar</taxon>
        <taxon>Stramenopiles</taxon>
        <taxon>Ochrophyta</taxon>
        <taxon>Bolidophyceae</taxon>
        <taxon>Parmales</taxon>
        <taxon>Triparmaceae</taxon>
        <taxon>Tetraparma</taxon>
    </lineage>
</organism>
<dbReference type="PROSITE" id="PS00108">
    <property type="entry name" value="PROTEIN_KINASE_ST"/>
    <property type="match status" value="1"/>
</dbReference>
<dbReference type="PROSITE" id="PS50011">
    <property type="entry name" value="PROTEIN_KINASE_DOM"/>
    <property type="match status" value="1"/>
</dbReference>
<dbReference type="InterPro" id="IPR051681">
    <property type="entry name" value="Ser/Thr_Kinases-Pseudokinases"/>
</dbReference>
<keyword evidence="7" id="KW-1133">Transmembrane helix</keyword>
<evidence type="ECO:0000256" key="3">
    <source>
        <dbReference type="ARBA" id="ARBA00022840"/>
    </source>
</evidence>
<keyword evidence="3 4" id="KW-0067">ATP-binding</keyword>
<dbReference type="Gene3D" id="1.10.510.10">
    <property type="entry name" value="Transferase(Phosphotransferase) domain 1"/>
    <property type="match status" value="1"/>
</dbReference>
<dbReference type="EMBL" id="BRYB01003535">
    <property type="protein sequence ID" value="GMI38380.1"/>
    <property type="molecule type" value="Genomic_DNA"/>
</dbReference>
<reference evidence="10 11" key="1">
    <citation type="journal article" date="2023" name="Commun. Biol.">
        <title>Genome analysis of Parmales, the sister group of diatoms, reveals the evolutionary specialization of diatoms from phago-mixotrophs to photoautotrophs.</title>
        <authorList>
            <person name="Ban H."/>
            <person name="Sato S."/>
            <person name="Yoshikawa S."/>
            <person name="Yamada K."/>
            <person name="Nakamura Y."/>
            <person name="Ichinomiya M."/>
            <person name="Sato N."/>
            <person name="Blanc-Mathieu R."/>
            <person name="Endo H."/>
            <person name="Kuwata A."/>
            <person name="Ogata H."/>
        </authorList>
    </citation>
    <scope>NUCLEOTIDE SEQUENCE [LARGE SCALE GENOMIC DNA]</scope>
</reference>
<proteinExistence type="predicted"/>
<keyword evidence="7" id="KW-0812">Transmembrane</keyword>
<dbReference type="SUPFAM" id="SSF56112">
    <property type="entry name" value="Protein kinase-like (PK-like)"/>
    <property type="match status" value="2"/>
</dbReference>
<gene>
    <name evidence="10" type="ORF">TeGR_g13292</name>
</gene>
<feature type="signal peptide" evidence="8">
    <location>
        <begin position="1"/>
        <end position="37"/>
    </location>
</feature>
<evidence type="ECO:0000256" key="6">
    <source>
        <dbReference type="SAM" id="MobiDB-lite"/>
    </source>
</evidence>
<dbReference type="Pfam" id="PF07714">
    <property type="entry name" value="PK_Tyr_Ser-Thr"/>
    <property type="match status" value="1"/>
</dbReference>
<feature type="transmembrane region" description="Helical" evidence="7">
    <location>
        <begin position="513"/>
        <end position="534"/>
    </location>
</feature>
<keyword evidence="1" id="KW-0418">Kinase</keyword>
<keyword evidence="7" id="KW-0472">Membrane</keyword>
<dbReference type="SMART" id="SM00220">
    <property type="entry name" value="S_TKc"/>
    <property type="match status" value="1"/>
</dbReference>
<dbReference type="Proteomes" id="UP001165060">
    <property type="component" value="Unassembled WGS sequence"/>
</dbReference>
<keyword evidence="1" id="KW-0723">Serine/threonine-protein kinase</keyword>
<evidence type="ECO:0000313" key="11">
    <source>
        <dbReference type="Proteomes" id="UP001165060"/>
    </source>
</evidence>
<feature type="domain" description="Protein kinase" evidence="9">
    <location>
        <begin position="591"/>
        <end position="1230"/>
    </location>
</feature>
<sequence>MTSLLSVLPSKQDLARPWSLLFLFLFLLIAMPTTTRAQRGDGSETLCPPGSGNYAPPDPCACDVDGLVEVLNEGESMTHVTGAIGCSEEWEGSLFCYVQYDCFAVGVEMTGGGVKWRYCEENEPEPVECQLCPPATASSDTSPLPCTTCPIMTYANDDEGATLCAECPDDAPWAEEGAASLEECKEKPPSFMMAFDSIACENVARMVGRWDPVERTASGRWWYRHEDRRGEDGGLKSLYWDPDASGGSWYFNFCEGWSIFEMFTSPDLYDSASSSFDCVSCEDGGYAKVGSKSAAECVPDNLKLYAYDYSGVLIKTIDTPSGIVNGMAMKPGLCPELTSLLPPAAASTVERIHMPVMLRDRYGDAMPDSFDAASVASDIFVSARGEVQSVDESLALPHTVQGVIEVDGGGLQAAAFSTHNIGLKKQDVNSFKETSLDLTLTPMDRFENVVVVATDVTVSINGGEPIQLTSPLFTHSHVIPARYSGDLVVSFKLDGEDVANSPVTISVAPNDTLYVVGGVFSVLLILGLAGFYYYKQASQNKLVAEKNMLEEEVRRKKHSEDELKVMVEALQSVSKERQDELKEVMIDSMELKIDKLLGKGGFGVVNLGTYRSIKVAVKQLLTVNEENVLRFRHECFLMKNLSHPNVVKLVGVCWSEELFACCLEFAENGSLEDWLRRTVGGKTYKKPQKKVLGMTGAMTEAETVAKGFDSEGLYDEAKHTETDKTKLEECNVLIDKCRIEVTGHGGGVEEGWEKVLEEDGAELGEGVNAWQRYDKGARQGLGIAHVVIDAAPSCVMARFMDERNDGTSKHTKTFERSFTAGVYYTLVPVKIPTISDRDSLFGKGLGFISKIAAHEANKFNAAPLVQLKKDVRRLLEEHKVGPLPSLASVVYHGFDHDKKYNPAEHTDVDRAKKEEAEKLLHDWWMQRMNPKMSWTEMLKEDGSRMDHGLSGYHKYDKDTHEGMAMAHGFVSATPKQVMGYFANLSRSKTKVLTAEVLDLTYTVETSLMQLPIPIPAINDRESLYRSVHVRTDQDRSFTNVAYTVEDERRPVEGGKRHNGATNDVEEEEAGWKESVIHRDLKPDNMLLTRDWTLKLTDFGEARAQNMGGTMTSVGTPIYIAPEVMRADHYDEKADTWSYGLCLVAMIRAERTLEQFFYQSLRKHKKRRTTKGLGMGQMTKYYYSEGWRPILPLAFVKAYPKLHTLIQECWRVRRKERPNFDQIVSRLQGDIGDEIKRKEEPQVTLYSKEDDLIYRNRIGKEDEIEDSDGEDGGGMETGKVATGRLKKQHEKAMKEVMEQLVAEKKRAAALVEKHKEEIGALEAKLGAGGGGGGDN</sequence>
<evidence type="ECO:0000256" key="4">
    <source>
        <dbReference type="PROSITE-ProRule" id="PRU10141"/>
    </source>
</evidence>
<feature type="coiled-coil region" evidence="5">
    <location>
        <begin position="1285"/>
        <end position="1323"/>
    </location>
</feature>
<dbReference type="Pfam" id="PF00069">
    <property type="entry name" value="Pkinase"/>
    <property type="match status" value="1"/>
</dbReference>
<dbReference type="InterPro" id="IPR017441">
    <property type="entry name" value="Protein_kinase_ATP_BS"/>
</dbReference>
<evidence type="ECO:0000256" key="5">
    <source>
        <dbReference type="SAM" id="Coils"/>
    </source>
</evidence>
<accession>A0ABQ6N1M9</accession>
<evidence type="ECO:0000256" key="8">
    <source>
        <dbReference type="SAM" id="SignalP"/>
    </source>
</evidence>
<evidence type="ECO:0000259" key="9">
    <source>
        <dbReference type="PROSITE" id="PS50011"/>
    </source>
</evidence>
<dbReference type="InterPro" id="IPR011009">
    <property type="entry name" value="Kinase-like_dom_sf"/>
</dbReference>
<feature type="compositionally biased region" description="Acidic residues" evidence="6">
    <location>
        <begin position="1261"/>
        <end position="1272"/>
    </location>
</feature>
<evidence type="ECO:0000256" key="1">
    <source>
        <dbReference type="ARBA" id="ARBA00022527"/>
    </source>
</evidence>
<dbReference type="InterPro" id="IPR000719">
    <property type="entry name" value="Prot_kinase_dom"/>
</dbReference>
<keyword evidence="1" id="KW-0808">Transferase</keyword>
<keyword evidence="5" id="KW-0175">Coiled coil</keyword>
<keyword evidence="8" id="KW-0732">Signal</keyword>
<dbReference type="InterPro" id="IPR001245">
    <property type="entry name" value="Ser-Thr/Tyr_kinase_cat_dom"/>
</dbReference>
<dbReference type="Gene3D" id="3.30.200.20">
    <property type="entry name" value="Phosphorylase Kinase, domain 1"/>
    <property type="match status" value="1"/>
</dbReference>
<comment type="caution">
    <text evidence="10">The sequence shown here is derived from an EMBL/GenBank/DDBJ whole genome shotgun (WGS) entry which is preliminary data.</text>
</comment>
<dbReference type="PANTHER" id="PTHR44329">
    <property type="entry name" value="SERINE/THREONINE-PROTEIN KINASE TNNI3K-RELATED"/>
    <property type="match status" value="1"/>
</dbReference>
<name>A0ABQ6N1M9_9STRA</name>
<keyword evidence="2 4" id="KW-0547">Nucleotide-binding</keyword>
<evidence type="ECO:0000313" key="10">
    <source>
        <dbReference type="EMBL" id="GMI38380.1"/>
    </source>
</evidence>